<evidence type="ECO:0000313" key="2">
    <source>
        <dbReference type="EMBL" id="CAG2056064.1"/>
    </source>
</evidence>
<name>A0ABN7NMJ0_TIMPD</name>
<feature type="compositionally biased region" description="Basic and acidic residues" evidence="1">
    <location>
        <begin position="1"/>
        <end position="26"/>
    </location>
</feature>
<keyword evidence="3" id="KW-1185">Reference proteome</keyword>
<reference evidence="2" key="1">
    <citation type="submission" date="2021-03" db="EMBL/GenBank/DDBJ databases">
        <authorList>
            <person name="Tran Van P."/>
        </authorList>
    </citation>
    <scope>NUCLEOTIDE SEQUENCE</scope>
</reference>
<protein>
    <submittedName>
        <fullName evidence="2">Uncharacterized protein</fullName>
    </submittedName>
</protein>
<feature type="compositionally biased region" description="Polar residues" evidence="1">
    <location>
        <begin position="27"/>
        <end position="36"/>
    </location>
</feature>
<evidence type="ECO:0000313" key="3">
    <source>
        <dbReference type="Proteomes" id="UP001153148"/>
    </source>
</evidence>
<dbReference type="EMBL" id="CAJPIN010003326">
    <property type="protein sequence ID" value="CAG2056064.1"/>
    <property type="molecule type" value="Genomic_DNA"/>
</dbReference>
<gene>
    <name evidence="2" type="ORF">TPAB3V08_LOCUS3061</name>
</gene>
<proteinExistence type="predicted"/>
<evidence type="ECO:0000256" key="1">
    <source>
        <dbReference type="SAM" id="MobiDB-lite"/>
    </source>
</evidence>
<sequence length="150" mass="16014">MDKELGRLNSEDVNPHLRGGRGESHLGKTTPSSPNRDYNLDLPVLGSLAQHETSALANYATEEGAVFEVSMSNSYSPFSVANLKSWRRRGVSTWSLTDSEIKKVLTAATSSNPSAQSSMPFPNSTNNTLLASNVDNPSSAITPSSTNSTP</sequence>
<dbReference type="Proteomes" id="UP001153148">
    <property type="component" value="Unassembled WGS sequence"/>
</dbReference>
<feature type="region of interest" description="Disordered" evidence="1">
    <location>
        <begin position="1"/>
        <end position="41"/>
    </location>
</feature>
<organism evidence="2 3">
    <name type="scientific">Timema podura</name>
    <name type="common">Walking stick</name>
    <dbReference type="NCBI Taxonomy" id="61482"/>
    <lineage>
        <taxon>Eukaryota</taxon>
        <taxon>Metazoa</taxon>
        <taxon>Ecdysozoa</taxon>
        <taxon>Arthropoda</taxon>
        <taxon>Hexapoda</taxon>
        <taxon>Insecta</taxon>
        <taxon>Pterygota</taxon>
        <taxon>Neoptera</taxon>
        <taxon>Polyneoptera</taxon>
        <taxon>Phasmatodea</taxon>
        <taxon>Timematodea</taxon>
        <taxon>Timematoidea</taxon>
        <taxon>Timematidae</taxon>
        <taxon>Timema</taxon>
    </lineage>
</organism>
<comment type="caution">
    <text evidence="2">The sequence shown here is derived from an EMBL/GenBank/DDBJ whole genome shotgun (WGS) entry which is preliminary data.</text>
</comment>
<feature type="region of interest" description="Disordered" evidence="1">
    <location>
        <begin position="108"/>
        <end position="150"/>
    </location>
</feature>
<accession>A0ABN7NMJ0</accession>